<accession>A0A210Q1D6</accession>
<sequence length="858" mass="95468">MAAIHEANVVAYSIATEIVNDVIVNDDIFDENDEDSDTDTDGICIIVGQTVSSTQTEQKGDDSNDGSDETDNYIDSMTSRSEDMTIDDWEKDVFVDAQEETSQENFGSATSVLTMEADEDLEVDKSVRETLNRVIELLQSEEAVSTDQTSSISAISPADIICVQPDPNTNSDSITVATDETPENVIHTVSNDPTLTDLEDLDGEVEYFDSYAVFSPFGGGPNVVCATESNYVPDTSIDTASGIFSERSYQMSDTNTVNFSPHYYANVHTTHTQSYNVGYEYPVADVSPLTDNFPENHVQNFGDTLESQCPAPNGLENQVNIGADSLTIHVSQRIGGSDMKNPNEMHNYYESPYDGQDGDAEISCPPCDNPREVTTDWYTSPTSADEVDTSADIVSMEGNVDQTGVKKLEVSFTKSNSGSSNKQKPVDPVTNSNDILPLFHNSSLNPECEPFIPMQNYNNQYTVYSNGDSSSPTTGSHPVALSYDEKSHVPAYDPDPRNTTIFQGQTYMFPAHQYTSNGFFLEPRPQFGPGQSAYPVYPRNSTTQNPDFYQVQPSFQQTDSQFGISNQQQQYPITANGNQSTDFRYPAIYLSEAGLMTVLLRHDFTVEMTVDQVIRVVNHKKKLVALVNSEGTESYVFHPAARITQDLEIVEVEVFLQRKVKMTTEHITFANNFKCYKFDHEDIEEAEPEFADMRNDLSVDFLFSSDSCSDIDIIAQRAAKLAEEAKIEHGENGWCVVKINGVKIIQNERGEVTVNSGPKFIRMYPNNMSLQLKSNFLEVRIGINWSVKVSRGSHVLTASHCGFIVSNGRIEAGFDDANKPFACLLPRRVPILNDHRKFRRRHGAGTHIWRRSRTADDD</sequence>
<name>A0A210Q1D6_MIZYE</name>
<evidence type="ECO:0000313" key="2">
    <source>
        <dbReference type="EMBL" id="OWF42479.1"/>
    </source>
</evidence>
<evidence type="ECO:0000313" key="3">
    <source>
        <dbReference type="Proteomes" id="UP000242188"/>
    </source>
</evidence>
<dbReference type="OrthoDB" id="6287170at2759"/>
<keyword evidence="3" id="KW-1185">Reference proteome</keyword>
<dbReference type="EMBL" id="NEDP02005266">
    <property type="protein sequence ID" value="OWF42479.1"/>
    <property type="molecule type" value="Genomic_DNA"/>
</dbReference>
<gene>
    <name evidence="2" type="ORF">KP79_PYT19073</name>
</gene>
<evidence type="ECO:0000256" key="1">
    <source>
        <dbReference type="SAM" id="MobiDB-lite"/>
    </source>
</evidence>
<dbReference type="PANTHER" id="PTHR39075">
    <property type="entry name" value="FI19908P1"/>
    <property type="match status" value="1"/>
</dbReference>
<feature type="compositionally biased region" description="Acidic residues" evidence="1">
    <location>
        <begin position="63"/>
        <end position="72"/>
    </location>
</feature>
<organism evidence="2 3">
    <name type="scientific">Mizuhopecten yessoensis</name>
    <name type="common">Japanese scallop</name>
    <name type="synonym">Patinopecten yessoensis</name>
    <dbReference type="NCBI Taxonomy" id="6573"/>
    <lineage>
        <taxon>Eukaryota</taxon>
        <taxon>Metazoa</taxon>
        <taxon>Spiralia</taxon>
        <taxon>Lophotrochozoa</taxon>
        <taxon>Mollusca</taxon>
        <taxon>Bivalvia</taxon>
        <taxon>Autobranchia</taxon>
        <taxon>Pteriomorphia</taxon>
        <taxon>Pectinida</taxon>
        <taxon>Pectinoidea</taxon>
        <taxon>Pectinidae</taxon>
        <taxon>Mizuhopecten</taxon>
    </lineage>
</organism>
<proteinExistence type="predicted"/>
<dbReference type="Proteomes" id="UP000242188">
    <property type="component" value="Unassembled WGS sequence"/>
</dbReference>
<dbReference type="AlphaFoldDB" id="A0A210Q1D6"/>
<comment type="caution">
    <text evidence="2">The sequence shown here is derived from an EMBL/GenBank/DDBJ whole genome shotgun (WGS) entry which is preliminary data.</text>
</comment>
<reference evidence="2 3" key="1">
    <citation type="journal article" date="2017" name="Nat. Ecol. Evol.">
        <title>Scallop genome provides insights into evolution of bilaterian karyotype and development.</title>
        <authorList>
            <person name="Wang S."/>
            <person name="Zhang J."/>
            <person name="Jiao W."/>
            <person name="Li J."/>
            <person name="Xun X."/>
            <person name="Sun Y."/>
            <person name="Guo X."/>
            <person name="Huan P."/>
            <person name="Dong B."/>
            <person name="Zhang L."/>
            <person name="Hu X."/>
            <person name="Sun X."/>
            <person name="Wang J."/>
            <person name="Zhao C."/>
            <person name="Wang Y."/>
            <person name="Wang D."/>
            <person name="Huang X."/>
            <person name="Wang R."/>
            <person name="Lv J."/>
            <person name="Li Y."/>
            <person name="Zhang Z."/>
            <person name="Liu B."/>
            <person name="Lu W."/>
            <person name="Hui Y."/>
            <person name="Liang J."/>
            <person name="Zhou Z."/>
            <person name="Hou R."/>
            <person name="Li X."/>
            <person name="Liu Y."/>
            <person name="Li H."/>
            <person name="Ning X."/>
            <person name="Lin Y."/>
            <person name="Zhao L."/>
            <person name="Xing Q."/>
            <person name="Dou J."/>
            <person name="Li Y."/>
            <person name="Mao J."/>
            <person name="Guo H."/>
            <person name="Dou H."/>
            <person name="Li T."/>
            <person name="Mu C."/>
            <person name="Jiang W."/>
            <person name="Fu Q."/>
            <person name="Fu X."/>
            <person name="Miao Y."/>
            <person name="Liu J."/>
            <person name="Yu Q."/>
            <person name="Li R."/>
            <person name="Liao H."/>
            <person name="Li X."/>
            <person name="Kong Y."/>
            <person name="Jiang Z."/>
            <person name="Chourrout D."/>
            <person name="Li R."/>
            <person name="Bao Z."/>
        </authorList>
    </citation>
    <scope>NUCLEOTIDE SEQUENCE [LARGE SCALE GENOMIC DNA]</scope>
    <source>
        <strain evidence="2 3">PY_sf001</strain>
    </source>
</reference>
<dbReference type="PANTHER" id="PTHR39075:SF1">
    <property type="entry name" value="FI19908P1"/>
    <property type="match status" value="1"/>
</dbReference>
<feature type="region of interest" description="Disordered" evidence="1">
    <location>
        <begin position="49"/>
        <end position="82"/>
    </location>
</feature>
<protein>
    <submittedName>
        <fullName evidence="2">Uncharacterized protein</fullName>
    </submittedName>
</protein>